<dbReference type="RefSeq" id="WP_281814158.1">
    <property type="nucleotide sequence ID" value="NZ_BRLB01000002.1"/>
</dbReference>
<dbReference type="InterPro" id="IPR010982">
    <property type="entry name" value="Lambda_DNA-bd_dom_sf"/>
</dbReference>
<dbReference type="AlphaFoldDB" id="A0A9W5Y9I9"/>
<dbReference type="PANTHER" id="PTHR46558">
    <property type="entry name" value="TRACRIPTIONAL REGULATORY PROTEIN-RELATED-RELATED"/>
    <property type="match status" value="1"/>
</dbReference>
<evidence type="ECO:0000313" key="3">
    <source>
        <dbReference type="EMBL" id="GKX29054.1"/>
    </source>
</evidence>
<reference evidence="3" key="1">
    <citation type="submission" date="2022-06" db="EMBL/GenBank/DDBJ databases">
        <title>Vallitalea longa sp. nov., an anaerobic bacterium isolated from marine sediment.</title>
        <authorList>
            <person name="Hirano S."/>
            <person name="Terahara T."/>
            <person name="Mori K."/>
            <person name="Hamada M."/>
            <person name="Matsumoto R."/>
            <person name="Kobayashi T."/>
        </authorList>
    </citation>
    <scope>NUCLEOTIDE SEQUENCE</scope>
    <source>
        <strain evidence="3">SH18-1</strain>
    </source>
</reference>
<sequence>MLRNRLKKLRIDNHLTQEELGKKVNLKKSAISKYEKGRVEPNIDVIIKFAEIFNVSIDYLIGKTDNANKIQLSDCTQNLSYEICSLLINKGVISEEEELTKEKIEWIKKILGHAIDLSKM</sequence>
<protein>
    <recommendedName>
        <fullName evidence="2">HTH cro/C1-type domain-containing protein</fullName>
    </recommendedName>
</protein>
<dbReference type="Proteomes" id="UP001144256">
    <property type="component" value="Unassembled WGS sequence"/>
</dbReference>
<evidence type="ECO:0000313" key="4">
    <source>
        <dbReference type="Proteomes" id="UP001144256"/>
    </source>
</evidence>
<organism evidence="3 4">
    <name type="scientific">Vallitalea longa</name>
    <dbReference type="NCBI Taxonomy" id="2936439"/>
    <lineage>
        <taxon>Bacteria</taxon>
        <taxon>Bacillati</taxon>
        <taxon>Bacillota</taxon>
        <taxon>Clostridia</taxon>
        <taxon>Lachnospirales</taxon>
        <taxon>Vallitaleaceae</taxon>
        <taxon>Vallitalea</taxon>
    </lineage>
</organism>
<dbReference type="GO" id="GO:0003677">
    <property type="term" value="F:DNA binding"/>
    <property type="evidence" value="ECO:0007669"/>
    <property type="project" value="UniProtKB-KW"/>
</dbReference>
<evidence type="ECO:0000256" key="1">
    <source>
        <dbReference type="ARBA" id="ARBA00023125"/>
    </source>
</evidence>
<dbReference type="PROSITE" id="PS50943">
    <property type="entry name" value="HTH_CROC1"/>
    <property type="match status" value="1"/>
</dbReference>
<keyword evidence="1" id="KW-0238">DNA-binding</keyword>
<dbReference type="CDD" id="cd00093">
    <property type="entry name" value="HTH_XRE"/>
    <property type="match status" value="1"/>
</dbReference>
<dbReference type="EMBL" id="BRLB01000002">
    <property type="protein sequence ID" value="GKX29054.1"/>
    <property type="molecule type" value="Genomic_DNA"/>
</dbReference>
<name>A0A9W5Y9I9_9FIRM</name>
<dbReference type="InterPro" id="IPR001387">
    <property type="entry name" value="Cro/C1-type_HTH"/>
</dbReference>
<gene>
    <name evidence="3" type="ORF">SH1V18_15340</name>
</gene>
<dbReference type="PANTHER" id="PTHR46558:SF11">
    <property type="entry name" value="HTH-TYPE TRANSCRIPTIONAL REGULATOR XRE"/>
    <property type="match status" value="1"/>
</dbReference>
<dbReference type="Gene3D" id="1.10.260.40">
    <property type="entry name" value="lambda repressor-like DNA-binding domains"/>
    <property type="match status" value="1"/>
</dbReference>
<proteinExistence type="predicted"/>
<evidence type="ECO:0000259" key="2">
    <source>
        <dbReference type="PROSITE" id="PS50943"/>
    </source>
</evidence>
<dbReference type="SMART" id="SM00530">
    <property type="entry name" value="HTH_XRE"/>
    <property type="match status" value="1"/>
</dbReference>
<accession>A0A9W5Y9I9</accession>
<comment type="caution">
    <text evidence="3">The sequence shown here is derived from an EMBL/GenBank/DDBJ whole genome shotgun (WGS) entry which is preliminary data.</text>
</comment>
<dbReference type="Pfam" id="PF01381">
    <property type="entry name" value="HTH_3"/>
    <property type="match status" value="1"/>
</dbReference>
<keyword evidence="4" id="KW-1185">Reference proteome</keyword>
<dbReference type="SUPFAM" id="SSF47413">
    <property type="entry name" value="lambda repressor-like DNA-binding domains"/>
    <property type="match status" value="1"/>
</dbReference>
<feature type="domain" description="HTH cro/C1-type" evidence="2">
    <location>
        <begin position="6"/>
        <end position="60"/>
    </location>
</feature>